<sequence>MWAVLGDIEFELRNQPSRQDDRITADYAQHALIQGKPRSEWVGDGLDELTLELTLHALLGDPEAQIRRLKTALRAHEPLPYVLGSGDYRGVYLLTEVGTTTRRTDAQGRLISATVSVSLMEYSGRYKKPLPVPRGLSNSLLANPGARIGSAAQVIVTPTQQALGMARSAGNLLRTGVEAYSLAKALGNNPSLLMGQASQLLSLTGQALTPLLGLQDAAGLLSDGADLVQVAARAASEVQYAQSAMSPPSLESIVSQVEYAAGHMEEAQSTLAGASTRLAKLAAAVITRRA</sequence>
<gene>
    <name evidence="1" type="ORF">EGJ44_04060</name>
</gene>
<dbReference type="Proteomes" id="UP000272833">
    <property type="component" value="Unassembled WGS sequence"/>
</dbReference>
<dbReference type="RefSeq" id="WP_125873636.1">
    <property type="nucleotide sequence ID" value="NZ_RHRS01000006.1"/>
</dbReference>
<organism evidence="1 2">
    <name type="scientific">Ectopseudomonas oleovorans</name>
    <name type="common">Pseudomonas oleovorans</name>
    <dbReference type="NCBI Taxonomy" id="301"/>
    <lineage>
        <taxon>Bacteria</taxon>
        <taxon>Pseudomonadati</taxon>
        <taxon>Pseudomonadota</taxon>
        <taxon>Gammaproteobacteria</taxon>
        <taxon>Pseudomonadales</taxon>
        <taxon>Pseudomonadaceae</taxon>
        <taxon>Ectopseudomonas</taxon>
    </lineage>
</organism>
<proteinExistence type="predicted"/>
<reference evidence="1 2" key="1">
    <citation type="submission" date="2018-10" db="EMBL/GenBank/DDBJ databases">
        <title>Transmission dynamics of multidrug resistant bacteria on intensive care unit surfaces.</title>
        <authorList>
            <person name="D'Souza A.W."/>
            <person name="Potter R.F."/>
            <person name="Wallace M."/>
            <person name="Shupe A."/>
            <person name="Patel S."/>
            <person name="Sun S."/>
            <person name="Gul D."/>
            <person name="Kwon J.H."/>
            <person name="Andleeb S."/>
            <person name="Burnham C.-A.D."/>
            <person name="Dantas G."/>
        </authorList>
    </citation>
    <scope>NUCLEOTIDE SEQUENCE [LARGE SCALE GENOMIC DNA]</scope>
    <source>
        <strain evidence="1 2">PO_271</strain>
    </source>
</reference>
<dbReference type="AlphaFoldDB" id="A0A3R8WAW4"/>
<dbReference type="Pfam" id="PF06995">
    <property type="entry name" value="Phage_P2_GpU"/>
    <property type="match status" value="1"/>
</dbReference>
<evidence type="ECO:0000313" key="2">
    <source>
        <dbReference type="Proteomes" id="UP000272833"/>
    </source>
</evidence>
<dbReference type="InterPro" id="IPR009734">
    <property type="entry name" value="Myoviridae_GpU"/>
</dbReference>
<protein>
    <submittedName>
        <fullName evidence="1">Phage tail protein</fullName>
    </submittedName>
</protein>
<evidence type="ECO:0000313" key="1">
    <source>
        <dbReference type="EMBL" id="RRW38523.1"/>
    </source>
</evidence>
<accession>A0A3R8WAW4</accession>
<dbReference type="EMBL" id="RHRS01000006">
    <property type="protein sequence ID" value="RRW38523.1"/>
    <property type="molecule type" value="Genomic_DNA"/>
</dbReference>
<name>A0A3R8WAW4_ECTOL</name>
<comment type="caution">
    <text evidence="1">The sequence shown here is derived from an EMBL/GenBank/DDBJ whole genome shotgun (WGS) entry which is preliminary data.</text>
</comment>